<evidence type="ECO:0000313" key="5">
    <source>
        <dbReference type="Proteomes" id="UP001157134"/>
    </source>
</evidence>
<evidence type="ECO:0000256" key="1">
    <source>
        <dbReference type="ARBA" id="ARBA00009175"/>
    </source>
</evidence>
<dbReference type="NCBIfam" id="TIGR01256">
    <property type="entry name" value="modA"/>
    <property type="match status" value="1"/>
</dbReference>
<keyword evidence="3" id="KW-0732">Signal</keyword>
<organism evidence="4 5">
    <name type="scientific">Thalassotalea loyana</name>
    <dbReference type="NCBI Taxonomy" id="280483"/>
    <lineage>
        <taxon>Bacteria</taxon>
        <taxon>Pseudomonadati</taxon>
        <taxon>Pseudomonadota</taxon>
        <taxon>Gammaproteobacteria</taxon>
        <taxon>Alteromonadales</taxon>
        <taxon>Colwelliaceae</taxon>
        <taxon>Thalassotalea</taxon>
    </lineage>
</organism>
<protein>
    <recommendedName>
        <fullName evidence="6">Molybdate ABC transporter substrate-binding protein</fullName>
    </recommendedName>
</protein>
<dbReference type="PANTHER" id="PTHR30632">
    <property type="entry name" value="MOLYBDATE-BINDING PERIPLASMIC PROTEIN"/>
    <property type="match status" value="1"/>
</dbReference>
<dbReference type="InterPro" id="IPR050682">
    <property type="entry name" value="ModA/WtpA"/>
</dbReference>
<dbReference type="PANTHER" id="PTHR30632:SF14">
    <property type="entry name" value="TUNGSTATE_MOLYBDATE_CHROMATE-BINDING PROTEIN MODA"/>
    <property type="match status" value="1"/>
</dbReference>
<dbReference type="Proteomes" id="UP001157134">
    <property type="component" value="Unassembled WGS sequence"/>
</dbReference>
<evidence type="ECO:0000256" key="3">
    <source>
        <dbReference type="ARBA" id="ARBA00022729"/>
    </source>
</evidence>
<dbReference type="InterPro" id="IPR005950">
    <property type="entry name" value="ModA"/>
</dbReference>
<sequence length="278" mass="30769">MKQEKATSNKPTHGDSMDAKKPIINLLKRYAVALCLVWQGLMLPQTSAYAESLPLRIAVASSFTPLLKQLGDDFARQHKLKIEYISASSGTLFQQISYGAPFDLFLSADSIRPEKLTQLGLANSDTLKTYTIGQLALFGPNPTELNETFLQNYQGRFAIANPKTAPYGQAALEVIERLNIKGQLTFITGQNVAQTYQQIITKGAPVGLVSLGQLSFNQQQGWIIPTHLYNPIEQKMVIPKQARQPIKAERFQRFLLSASTQERLGKLGFKAVSNGVQN</sequence>
<dbReference type="PIRSF" id="PIRSF004846">
    <property type="entry name" value="ModA"/>
    <property type="match status" value="1"/>
</dbReference>
<dbReference type="EMBL" id="BSSV01000002">
    <property type="protein sequence ID" value="GLX85248.1"/>
    <property type="molecule type" value="Genomic_DNA"/>
</dbReference>
<gene>
    <name evidence="4" type="ORF">tloyanaT_15000</name>
</gene>
<comment type="caution">
    <text evidence="4">The sequence shown here is derived from an EMBL/GenBank/DDBJ whole genome shotgun (WGS) entry which is preliminary data.</text>
</comment>
<name>A0ABQ6HAU8_9GAMM</name>
<evidence type="ECO:0000256" key="2">
    <source>
        <dbReference type="ARBA" id="ARBA00022723"/>
    </source>
</evidence>
<dbReference type="InterPro" id="IPR044084">
    <property type="entry name" value="AvModA-like_subst-bd"/>
</dbReference>
<dbReference type="SUPFAM" id="SSF53850">
    <property type="entry name" value="Periplasmic binding protein-like II"/>
    <property type="match status" value="1"/>
</dbReference>
<dbReference type="RefSeq" id="WP_284297154.1">
    <property type="nucleotide sequence ID" value="NZ_BSSV01000002.1"/>
</dbReference>
<evidence type="ECO:0008006" key="6">
    <source>
        <dbReference type="Google" id="ProtNLM"/>
    </source>
</evidence>
<dbReference type="CDD" id="cd13539">
    <property type="entry name" value="PBP2_AvModA"/>
    <property type="match status" value="1"/>
</dbReference>
<reference evidence="4 5" key="1">
    <citation type="submission" date="2023-03" db="EMBL/GenBank/DDBJ databases">
        <title>Thalassotalea loyana LMG 22536T draft genome sequence.</title>
        <authorList>
            <person name="Sawabe T."/>
        </authorList>
    </citation>
    <scope>NUCLEOTIDE SEQUENCE [LARGE SCALE GENOMIC DNA]</scope>
    <source>
        <strain evidence="4 5">LMG 22536</strain>
    </source>
</reference>
<keyword evidence="2" id="KW-0479">Metal-binding</keyword>
<dbReference type="Gene3D" id="3.40.190.10">
    <property type="entry name" value="Periplasmic binding protein-like II"/>
    <property type="match status" value="2"/>
</dbReference>
<evidence type="ECO:0000313" key="4">
    <source>
        <dbReference type="EMBL" id="GLX85248.1"/>
    </source>
</evidence>
<comment type="similarity">
    <text evidence="1">Belongs to the bacterial solute-binding protein ModA family.</text>
</comment>
<keyword evidence="5" id="KW-1185">Reference proteome</keyword>
<accession>A0ABQ6HAU8</accession>
<dbReference type="Pfam" id="PF13531">
    <property type="entry name" value="SBP_bac_11"/>
    <property type="match status" value="1"/>
</dbReference>
<proteinExistence type="inferred from homology"/>